<evidence type="ECO:0000256" key="7">
    <source>
        <dbReference type="ARBA" id="ARBA00023242"/>
    </source>
</evidence>
<feature type="region of interest" description="Disordered" evidence="10">
    <location>
        <begin position="524"/>
        <end position="553"/>
    </location>
</feature>
<evidence type="ECO:0000256" key="2">
    <source>
        <dbReference type="ARBA" id="ARBA00022723"/>
    </source>
</evidence>
<keyword evidence="13" id="KW-1185">Reference proteome</keyword>
<feature type="compositionally biased region" description="Low complexity" evidence="10">
    <location>
        <begin position="371"/>
        <end position="393"/>
    </location>
</feature>
<keyword evidence="7" id="KW-0539">Nucleus</keyword>
<sequence>MTTLSSNSPSVMTTNHPSRSDNSDSPLNPQPAANPVLRQPSKEDLEVARELSLFSHAQEQHQQSSRDRDSANQPPSMPAEKQPSRDAANEAQIANEYHSLDDIQHYQPGQQPSQARLSPSPSPLVSRQPAASSPMNGQTCSNCGTTRTPLWRRSPTGEPICNACGLYLKARNQSRPSNMKRNTAQTPTMSVQQAHGTPEPHGRSQSPSVYPGAPARAPYVAAEHASGGTCPGGGRCNGTGGQQCCNGCPAYNNRVSKTAQYALAHVNPNGAEQAQASSSAGDNSQPQHLATPAGASVIPACANCRTTVTPLWRRDEQGHTICNACGLYYKLHGVHRPVQMKKQEIKRRKRVVPAAPAEPAHHLFAQQPPQQYPQQLGHQPPQQERSPQSSVSPAATQQSFSDRPADYPRSDQEVAAHLQAAVNQPHAHHHHHDEHHHRFAPPPADFTNYVPPMPAQRAPRPISQQYPTSPASSIPSKRSASPGTDNEQPPPRSTSNIPQLLNIDPSLSNTTSATAQLHITSAPATAASPTTTTGDGQQQSQTPTPAISPEQRRVKRARLEMEMQELRRKALEVEDELSRLDQDGDAILSDAGQGATAS</sequence>
<dbReference type="InterPro" id="IPR013088">
    <property type="entry name" value="Znf_NHR/GATA"/>
</dbReference>
<proteinExistence type="predicted"/>
<dbReference type="InterPro" id="IPR000679">
    <property type="entry name" value="Znf_GATA"/>
</dbReference>
<feature type="compositionally biased region" description="Basic and acidic residues" evidence="10">
    <location>
        <begin position="40"/>
        <end position="49"/>
    </location>
</feature>
<evidence type="ECO:0000256" key="8">
    <source>
        <dbReference type="PROSITE-ProRule" id="PRU00094"/>
    </source>
</evidence>
<name>A0ABR1YRI2_9PEZI</name>
<dbReference type="PROSITE" id="PS50114">
    <property type="entry name" value="GATA_ZN_FINGER_2"/>
    <property type="match status" value="2"/>
</dbReference>
<gene>
    <name evidence="12" type="ORF">HDK90DRAFT_259177</name>
</gene>
<evidence type="ECO:0000256" key="9">
    <source>
        <dbReference type="SAM" id="Coils"/>
    </source>
</evidence>
<evidence type="ECO:0000256" key="4">
    <source>
        <dbReference type="ARBA" id="ARBA00022833"/>
    </source>
</evidence>
<feature type="region of interest" description="Disordered" evidence="10">
    <location>
        <begin position="423"/>
        <end position="507"/>
    </location>
</feature>
<feature type="compositionally biased region" description="Polar residues" evidence="10">
    <location>
        <begin position="129"/>
        <end position="148"/>
    </location>
</feature>
<evidence type="ECO:0000313" key="13">
    <source>
        <dbReference type="Proteomes" id="UP001492380"/>
    </source>
</evidence>
<evidence type="ECO:0000256" key="1">
    <source>
        <dbReference type="ARBA" id="ARBA00004123"/>
    </source>
</evidence>
<dbReference type="SUPFAM" id="SSF57716">
    <property type="entry name" value="Glucocorticoid receptor-like (DNA-binding domain)"/>
    <property type="match status" value="2"/>
</dbReference>
<comment type="caution">
    <text evidence="12">The sequence shown here is derived from an EMBL/GenBank/DDBJ whole genome shotgun (WGS) entry which is preliminary data.</text>
</comment>
<feature type="domain" description="GATA-type" evidence="11">
    <location>
        <begin position="301"/>
        <end position="348"/>
    </location>
</feature>
<feature type="compositionally biased region" description="Polar residues" evidence="10">
    <location>
        <begin position="174"/>
        <end position="195"/>
    </location>
</feature>
<dbReference type="PANTHER" id="PTHR10071:SF335">
    <property type="entry name" value="IRON-SENSING TRANSCRIPTIONAL REPRESSOR-RELATED"/>
    <property type="match status" value="1"/>
</dbReference>
<organism evidence="12 13">
    <name type="scientific">Phyllosticta capitalensis</name>
    <dbReference type="NCBI Taxonomy" id="121624"/>
    <lineage>
        <taxon>Eukaryota</taxon>
        <taxon>Fungi</taxon>
        <taxon>Dikarya</taxon>
        <taxon>Ascomycota</taxon>
        <taxon>Pezizomycotina</taxon>
        <taxon>Dothideomycetes</taxon>
        <taxon>Dothideomycetes incertae sedis</taxon>
        <taxon>Botryosphaeriales</taxon>
        <taxon>Phyllostictaceae</taxon>
        <taxon>Phyllosticta</taxon>
    </lineage>
</organism>
<feature type="coiled-coil region" evidence="9">
    <location>
        <begin position="554"/>
        <end position="583"/>
    </location>
</feature>
<dbReference type="CDD" id="cd00202">
    <property type="entry name" value="ZnF_GATA"/>
    <property type="match status" value="2"/>
</dbReference>
<keyword evidence="6" id="KW-0804">Transcription</keyword>
<feature type="compositionally biased region" description="Polar residues" evidence="10">
    <location>
        <begin position="1"/>
        <end position="17"/>
    </location>
</feature>
<evidence type="ECO:0000256" key="3">
    <source>
        <dbReference type="ARBA" id="ARBA00022771"/>
    </source>
</evidence>
<evidence type="ECO:0000259" key="11">
    <source>
        <dbReference type="PROSITE" id="PS50114"/>
    </source>
</evidence>
<reference evidence="12 13" key="1">
    <citation type="submission" date="2024-04" db="EMBL/GenBank/DDBJ databases">
        <title>Phyllosticta paracitricarpa is synonymous to the EU quarantine fungus P. citricarpa based on phylogenomic analyses.</title>
        <authorList>
            <consortium name="Lawrence Berkeley National Laboratory"/>
            <person name="Van Ingen-Buijs V.A."/>
            <person name="Van Westerhoven A.C."/>
            <person name="Haridas S."/>
            <person name="Skiadas P."/>
            <person name="Martin F."/>
            <person name="Groenewald J.Z."/>
            <person name="Crous P.W."/>
            <person name="Seidl M.F."/>
        </authorList>
    </citation>
    <scope>NUCLEOTIDE SEQUENCE [LARGE SCALE GENOMIC DNA]</scope>
    <source>
        <strain evidence="12 13">CBS 123374</strain>
    </source>
</reference>
<dbReference type="PANTHER" id="PTHR10071">
    <property type="entry name" value="TRANSCRIPTION FACTOR GATA FAMILY MEMBER"/>
    <property type="match status" value="1"/>
</dbReference>
<keyword evidence="9" id="KW-0175">Coiled coil</keyword>
<dbReference type="Proteomes" id="UP001492380">
    <property type="component" value="Unassembled WGS sequence"/>
</dbReference>
<accession>A0ABR1YRI2</accession>
<feature type="compositionally biased region" description="Polar residues" evidence="10">
    <location>
        <begin position="462"/>
        <end position="507"/>
    </location>
</feature>
<dbReference type="PROSITE" id="PS00344">
    <property type="entry name" value="GATA_ZN_FINGER_1"/>
    <property type="match status" value="2"/>
</dbReference>
<dbReference type="Pfam" id="PF00320">
    <property type="entry name" value="GATA"/>
    <property type="match status" value="2"/>
</dbReference>
<feature type="domain" description="GATA-type" evidence="11">
    <location>
        <begin position="134"/>
        <end position="187"/>
    </location>
</feature>
<evidence type="ECO:0000313" key="12">
    <source>
        <dbReference type="EMBL" id="KAK8235906.1"/>
    </source>
</evidence>
<keyword evidence="3 8" id="KW-0863">Zinc-finger</keyword>
<feature type="region of interest" description="Disordered" evidence="10">
    <location>
        <begin position="174"/>
        <end position="212"/>
    </location>
</feature>
<feature type="compositionally biased region" description="Basic residues" evidence="10">
    <location>
        <begin position="426"/>
        <end position="439"/>
    </location>
</feature>
<dbReference type="InterPro" id="IPR039355">
    <property type="entry name" value="Transcription_factor_GATA"/>
</dbReference>
<dbReference type="EMBL" id="JBBWRZ010000005">
    <property type="protein sequence ID" value="KAK8235906.1"/>
    <property type="molecule type" value="Genomic_DNA"/>
</dbReference>
<protein>
    <recommendedName>
        <fullName evidence="11">GATA-type domain-containing protein</fullName>
    </recommendedName>
</protein>
<dbReference type="Gene3D" id="3.30.50.10">
    <property type="entry name" value="Erythroid Transcription Factor GATA-1, subunit A"/>
    <property type="match status" value="2"/>
</dbReference>
<evidence type="ECO:0000256" key="10">
    <source>
        <dbReference type="SAM" id="MobiDB-lite"/>
    </source>
</evidence>
<feature type="region of interest" description="Disordered" evidence="10">
    <location>
        <begin position="1"/>
        <end position="155"/>
    </location>
</feature>
<feature type="region of interest" description="Disordered" evidence="10">
    <location>
        <begin position="371"/>
        <end position="411"/>
    </location>
</feature>
<evidence type="ECO:0000256" key="6">
    <source>
        <dbReference type="ARBA" id="ARBA00023163"/>
    </source>
</evidence>
<feature type="region of interest" description="Disordered" evidence="10">
    <location>
        <begin position="270"/>
        <end position="290"/>
    </location>
</feature>
<keyword evidence="5" id="KW-0805">Transcription regulation</keyword>
<evidence type="ECO:0000256" key="5">
    <source>
        <dbReference type="ARBA" id="ARBA00023015"/>
    </source>
</evidence>
<feature type="compositionally biased region" description="Low complexity" evidence="10">
    <location>
        <begin position="524"/>
        <end position="545"/>
    </location>
</feature>
<dbReference type="PRINTS" id="PR00619">
    <property type="entry name" value="GATAZNFINGER"/>
</dbReference>
<dbReference type="SMART" id="SM00401">
    <property type="entry name" value="ZnF_GATA"/>
    <property type="match status" value="2"/>
</dbReference>
<feature type="compositionally biased region" description="Polar residues" evidence="10">
    <location>
        <begin position="107"/>
        <end position="117"/>
    </location>
</feature>
<keyword evidence="4" id="KW-0862">Zinc</keyword>
<keyword evidence="2" id="KW-0479">Metal-binding</keyword>
<comment type="subcellular location">
    <subcellularLocation>
        <location evidence="1">Nucleus</location>
    </subcellularLocation>
</comment>